<dbReference type="PANTHER" id="PTHR43302">
    <property type="entry name" value="TRANSPORTER ARSB-RELATED"/>
    <property type="match status" value="1"/>
</dbReference>
<dbReference type="Proteomes" id="UP001157109">
    <property type="component" value="Unassembled WGS sequence"/>
</dbReference>
<keyword evidence="3" id="KW-1003">Cell membrane</keyword>
<dbReference type="RefSeq" id="WP_284284296.1">
    <property type="nucleotide sequence ID" value="NZ_BSUJ01000001.1"/>
</dbReference>
<evidence type="ECO:0000256" key="5">
    <source>
        <dbReference type="ARBA" id="ARBA00022989"/>
    </source>
</evidence>
<evidence type="ECO:0000256" key="7">
    <source>
        <dbReference type="SAM" id="Phobius"/>
    </source>
</evidence>
<dbReference type="EMBL" id="BSUJ01000001">
    <property type="protein sequence ID" value="GMA19319.1"/>
    <property type="molecule type" value="Genomic_DNA"/>
</dbReference>
<keyword evidence="4 7" id="KW-0812">Transmembrane</keyword>
<dbReference type="PANTHER" id="PTHR43302:SF5">
    <property type="entry name" value="TRANSPORTER ARSB-RELATED"/>
    <property type="match status" value="1"/>
</dbReference>
<comment type="subcellular location">
    <subcellularLocation>
        <location evidence="1">Cell membrane</location>
        <topology evidence="1">Multi-pass membrane protein</topology>
    </subcellularLocation>
</comment>
<proteinExistence type="predicted"/>
<dbReference type="Pfam" id="PF03600">
    <property type="entry name" value="CitMHS"/>
    <property type="match status" value="1"/>
</dbReference>
<keyword evidence="10" id="KW-1185">Reference proteome</keyword>
<dbReference type="InterPro" id="IPR004680">
    <property type="entry name" value="Cit_transptr-like_dom"/>
</dbReference>
<keyword evidence="2" id="KW-0813">Transport</keyword>
<sequence>MTSRADRRGSFGLAWLLGHRGLILLLLGVLVVATGLLPWADARPVLERAAPVLGFLVLIKLVADLCDDADLFDLVAHGAARLARGRTAVLYLLFCGVGIVATWVLSLDTTAVLLTPIALALAAELGVAPLPFAFASVWLANAASLLLPVSNLTNLLAQHHLSLTSGQFMHLLTWPQAAVLVVVVGTLLVRHRTALRGRYPVSEHLPKHDPWLVWPAALVATATGPAIVAGVEAWEAALGASWCCWSRSSCASRAPWCRGGWCGSPPGTWRRSRSACSSSSPP</sequence>
<organism evidence="9 10">
    <name type="scientific">Arsenicicoccus piscis</name>
    <dbReference type="NCBI Taxonomy" id="673954"/>
    <lineage>
        <taxon>Bacteria</taxon>
        <taxon>Bacillati</taxon>
        <taxon>Actinomycetota</taxon>
        <taxon>Actinomycetes</taxon>
        <taxon>Micrococcales</taxon>
        <taxon>Intrasporangiaceae</taxon>
        <taxon>Arsenicicoccus</taxon>
    </lineage>
</organism>
<evidence type="ECO:0000313" key="9">
    <source>
        <dbReference type="EMBL" id="GMA19319.1"/>
    </source>
</evidence>
<keyword evidence="5 7" id="KW-1133">Transmembrane helix</keyword>
<feature type="transmembrane region" description="Helical" evidence="7">
    <location>
        <begin position="111"/>
        <end position="130"/>
    </location>
</feature>
<evidence type="ECO:0000256" key="3">
    <source>
        <dbReference type="ARBA" id="ARBA00022475"/>
    </source>
</evidence>
<evidence type="ECO:0000259" key="8">
    <source>
        <dbReference type="Pfam" id="PF03600"/>
    </source>
</evidence>
<feature type="transmembrane region" description="Helical" evidence="7">
    <location>
        <begin position="21"/>
        <end position="40"/>
    </location>
</feature>
<feature type="domain" description="Citrate transporter-like" evidence="8">
    <location>
        <begin position="19"/>
        <end position="256"/>
    </location>
</feature>
<gene>
    <name evidence="9" type="ORF">GCM10025862_13400</name>
</gene>
<reference evidence="10" key="1">
    <citation type="journal article" date="2019" name="Int. J. Syst. Evol. Microbiol.">
        <title>The Global Catalogue of Microorganisms (GCM) 10K type strain sequencing project: providing services to taxonomists for standard genome sequencing and annotation.</title>
        <authorList>
            <consortium name="The Broad Institute Genomics Platform"/>
            <consortium name="The Broad Institute Genome Sequencing Center for Infectious Disease"/>
            <person name="Wu L."/>
            <person name="Ma J."/>
        </authorList>
    </citation>
    <scope>NUCLEOTIDE SEQUENCE [LARGE SCALE GENOMIC DNA]</scope>
    <source>
        <strain evidence="10">NBRC 105830</strain>
    </source>
</reference>
<protein>
    <recommendedName>
        <fullName evidence="8">Citrate transporter-like domain-containing protein</fullName>
    </recommendedName>
</protein>
<evidence type="ECO:0000313" key="10">
    <source>
        <dbReference type="Proteomes" id="UP001157109"/>
    </source>
</evidence>
<evidence type="ECO:0000256" key="6">
    <source>
        <dbReference type="ARBA" id="ARBA00023136"/>
    </source>
</evidence>
<evidence type="ECO:0000256" key="2">
    <source>
        <dbReference type="ARBA" id="ARBA00022448"/>
    </source>
</evidence>
<feature type="transmembrane region" description="Helical" evidence="7">
    <location>
        <begin position="168"/>
        <end position="189"/>
    </location>
</feature>
<evidence type="ECO:0000256" key="1">
    <source>
        <dbReference type="ARBA" id="ARBA00004651"/>
    </source>
</evidence>
<keyword evidence="6 7" id="KW-0472">Membrane</keyword>
<comment type="caution">
    <text evidence="9">The sequence shown here is derived from an EMBL/GenBank/DDBJ whole genome shotgun (WGS) entry which is preliminary data.</text>
</comment>
<name>A0ABQ6HNP7_9MICO</name>
<feature type="transmembrane region" description="Helical" evidence="7">
    <location>
        <begin position="88"/>
        <end position="105"/>
    </location>
</feature>
<accession>A0ABQ6HNP7</accession>
<evidence type="ECO:0000256" key="4">
    <source>
        <dbReference type="ARBA" id="ARBA00022692"/>
    </source>
</evidence>